<dbReference type="EMBL" id="CAEZSR010000250">
    <property type="protein sequence ID" value="CAB4593462.1"/>
    <property type="molecule type" value="Genomic_DNA"/>
</dbReference>
<accession>A0A6J6FWI5</accession>
<gene>
    <name evidence="10" type="ORF">UFOPK1493_03871</name>
</gene>
<evidence type="ECO:0000256" key="4">
    <source>
        <dbReference type="ARBA" id="ARBA00022692"/>
    </source>
</evidence>
<evidence type="ECO:0000256" key="2">
    <source>
        <dbReference type="ARBA" id="ARBA00022448"/>
    </source>
</evidence>
<sequence length="139" mass="14930">MQHRIEALGFGFFIPLFFVISGVRFDLEALFDPVELVKVPLFLLLFLVVRGLPALLYRRDLPRHDVVALALLQSAALPLLVVITQIGMATGQMRPDNAAGLVGAGLVSVIVFPLVAMSIKARGDERAAAEAVPVAAATR</sequence>
<dbReference type="GO" id="GO:0016020">
    <property type="term" value="C:membrane"/>
    <property type="evidence" value="ECO:0007669"/>
    <property type="project" value="UniProtKB-SubCell"/>
</dbReference>
<keyword evidence="4 8" id="KW-0812">Transmembrane</keyword>
<keyword evidence="2" id="KW-0813">Transport</keyword>
<name>A0A6J6FWI5_9ZZZZ</name>
<dbReference type="PANTHER" id="PTHR43562">
    <property type="entry name" value="NAPA-TYPE SODIUM/HYDROGEN ANTIPORTER"/>
    <property type="match status" value="1"/>
</dbReference>
<keyword evidence="3" id="KW-0050">Antiport</keyword>
<evidence type="ECO:0000256" key="7">
    <source>
        <dbReference type="ARBA" id="ARBA00023136"/>
    </source>
</evidence>
<evidence type="ECO:0000256" key="8">
    <source>
        <dbReference type="SAM" id="Phobius"/>
    </source>
</evidence>
<keyword evidence="5 8" id="KW-1133">Transmembrane helix</keyword>
<feature type="transmembrane region" description="Helical" evidence="8">
    <location>
        <begin position="7"/>
        <end position="25"/>
    </location>
</feature>
<dbReference type="GO" id="GO:0015297">
    <property type="term" value="F:antiporter activity"/>
    <property type="evidence" value="ECO:0007669"/>
    <property type="project" value="UniProtKB-KW"/>
</dbReference>
<dbReference type="InterPro" id="IPR038770">
    <property type="entry name" value="Na+/solute_symporter_sf"/>
</dbReference>
<feature type="transmembrane region" description="Helical" evidence="8">
    <location>
        <begin position="98"/>
        <end position="116"/>
    </location>
</feature>
<evidence type="ECO:0000256" key="1">
    <source>
        <dbReference type="ARBA" id="ARBA00004141"/>
    </source>
</evidence>
<evidence type="ECO:0000256" key="3">
    <source>
        <dbReference type="ARBA" id="ARBA00022449"/>
    </source>
</evidence>
<keyword evidence="7 8" id="KW-0472">Membrane</keyword>
<feature type="transmembrane region" description="Helical" evidence="8">
    <location>
        <begin position="66"/>
        <end position="86"/>
    </location>
</feature>
<dbReference type="InterPro" id="IPR006153">
    <property type="entry name" value="Cation/H_exchanger_TM"/>
</dbReference>
<feature type="domain" description="Cation/H+ exchanger transmembrane" evidence="9">
    <location>
        <begin position="1"/>
        <end position="115"/>
    </location>
</feature>
<dbReference type="AlphaFoldDB" id="A0A6J6FWI5"/>
<dbReference type="PANTHER" id="PTHR43562:SF1">
    <property type="entry name" value="NA(+)_H(+) ANTIPORTER YJBQ-RELATED"/>
    <property type="match status" value="1"/>
</dbReference>
<evidence type="ECO:0000256" key="5">
    <source>
        <dbReference type="ARBA" id="ARBA00022989"/>
    </source>
</evidence>
<evidence type="ECO:0000313" key="10">
    <source>
        <dbReference type="EMBL" id="CAB4593462.1"/>
    </source>
</evidence>
<dbReference type="GO" id="GO:1902600">
    <property type="term" value="P:proton transmembrane transport"/>
    <property type="evidence" value="ECO:0007669"/>
    <property type="project" value="InterPro"/>
</dbReference>
<keyword evidence="6" id="KW-0406">Ion transport</keyword>
<protein>
    <submittedName>
        <fullName evidence="10">Unannotated protein</fullName>
    </submittedName>
</protein>
<feature type="transmembrane region" description="Helical" evidence="8">
    <location>
        <begin position="37"/>
        <end position="57"/>
    </location>
</feature>
<dbReference type="Gene3D" id="1.20.1530.20">
    <property type="match status" value="1"/>
</dbReference>
<reference evidence="10" key="1">
    <citation type="submission" date="2020-05" db="EMBL/GenBank/DDBJ databases">
        <authorList>
            <person name="Chiriac C."/>
            <person name="Salcher M."/>
            <person name="Ghai R."/>
            <person name="Kavagutti S V."/>
        </authorList>
    </citation>
    <scope>NUCLEOTIDE SEQUENCE</scope>
</reference>
<dbReference type="Pfam" id="PF00999">
    <property type="entry name" value="Na_H_Exchanger"/>
    <property type="match status" value="1"/>
</dbReference>
<comment type="subcellular location">
    <subcellularLocation>
        <location evidence="1">Membrane</location>
        <topology evidence="1">Multi-pass membrane protein</topology>
    </subcellularLocation>
</comment>
<evidence type="ECO:0000259" key="9">
    <source>
        <dbReference type="Pfam" id="PF00999"/>
    </source>
</evidence>
<evidence type="ECO:0000256" key="6">
    <source>
        <dbReference type="ARBA" id="ARBA00023065"/>
    </source>
</evidence>
<proteinExistence type="predicted"/>
<organism evidence="10">
    <name type="scientific">freshwater metagenome</name>
    <dbReference type="NCBI Taxonomy" id="449393"/>
    <lineage>
        <taxon>unclassified sequences</taxon>
        <taxon>metagenomes</taxon>
        <taxon>ecological metagenomes</taxon>
    </lineage>
</organism>